<dbReference type="PANTHER" id="PTHR14928">
    <property type="entry name" value="MICRO-RNA BINDING ZINC FINGER CCCH DOMAIN-CONTAINING PROTEIN 7"/>
    <property type="match status" value="1"/>
</dbReference>
<keyword evidence="2" id="KW-1185">Reference proteome</keyword>
<dbReference type="GeneTree" id="ENSGT00390000018542"/>
<reference evidence="2" key="1">
    <citation type="submission" date="2018-06" db="EMBL/GenBank/DDBJ databases">
        <title>Genome assembly of Danube salmon.</title>
        <authorList>
            <person name="Macqueen D.J."/>
            <person name="Gundappa M.K."/>
        </authorList>
    </citation>
    <scope>NUCLEOTIDE SEQUENCE [LARGE SCALE GENOMIC DNA]</scope>
</reference>
<dbReference type="InterPro" id="IPR011990">
    <property type="entry name" value="TPR-like_helical_dom_sf"/>
</dbReference>
<dbReference type="InterPro" id="IPR039691">
    <property type="entry name" value="ZC3H7A/B"/>
</dbReference>
<dbReference type="Proteomes" id="UP000314982">
    <property type="component" value="Unassembled WGS sequence"/>
</dbReference>
<reference evidence="1" key="3">
    <citation type="submission" date="2025-09" db="UniProtKB">
        <authorList>
            <consortium name="Ensembl"/>
        </authorList>
    </citation>
    <scope>IDENTIFICATION</scope>
</reference>
<dbReference type="Ensembl" id="ENSHHUT00000025569.1">
    <property type="protein sequence ID" value="ENSHHUP00000024636.1"/>
    <property type="gene ID" value="ENSHHUG00000015480.1"/>
</dbReference>
<evidence type="ECO:0000313" key="2">
    <source>
        <dbReference type="Proteomes" id="UP000314982"/>
    </source>
</evidence>
<protein>
    <submittedName>
        <fullName evidence="1">Uncharacterized protein</fullName>
    </submittedName>
</protein>
<dbReference type="SUPFAM" id="SSF48452">
    <property type="entry name" value="TPR-like"/>
    <property type="match status" value="1"/>
</dbReference>
<dbReference type="AlphaFoldDB" id="A0A4W5LFP2"/>
<dbReference type="PANTHER" id="PTHR14928:SF6">
    <property type="entry name" value="ZINC FINGER CCCH DOMAIN-CONTAINING PROTEIN 7B"/>
    <property type="match status" value="1"/>
</dbReference>
<organism evidence="1 2">
    <name type="scientific">Hucho hucho</name>
    <name type="common">huchen</name>
    <dbReference type="NCBI Taxonomy" id="62062"/>
    <lineage>
        <taxon>Eukaryota</taxon>
        <taxon>Metazoa</taxon>
        <taxon>Chordata</taxon>
        <taxon>Craniata</taxon>
        <taxon>Vertebrata</taxon>
        <taxon>Euteleostomi</taxon>
        <taxon>Actinopterygii</taxon>
        <taxon>Neopterygii</taxon>
        <taxon>Teleostei</taxon>
        <taxon>Protacanthopterygii</taxon>
        <taxon>Salmoniformes</taxon>
        <taxon>Salmonidae</taxon>
        <taxon>Salmoninae</taxon>
        <taxon>Hucho</taxon>
    </lineage>
</organism>
<dbReference type="Gene3D" id="1.25.40.10">
    <property type="entry name" value="Tetratricopeptide repeat domain"/>
    <property type="match status" value="1"/>
</dbReference>
<reference evidence="1" key="2">
    <citation type="submission" date="2025-08" db="UniProtKB">
        <authorList>
            <consortium name="Ensembl"/>
        </authorList>
    </citation>
    <scope>IDENTIFICATION</scope>
</reference>
<evidence type="ECO:0000313" key="1">
    <source>
        <dbReference type="Ensembl" id="ENSHHUP00000024636.1"/>
    </source>
</evidence>
<dbReference type="GO" id="GO:0035198">
    <property type="term" value="F:miRNA binding"/>
    <property type="evidence" value="ECO:0007669"/>
    <property type="project" value="InterPro"/>
</dbReference>
<name>A0A4W5LFP2_9TELE</name>
<dbReference type="GO" id="GO:0035196">
    <property type="term" value="P:miRNA processing"/>
    <property type="evidence" value="ECO:0007669"/>
    <property type="project" value="TreeGrafter"/>
</dbReference>
<sequence length="159" mass="16977">VSSYTQSPSSLSLSTSPLSVCLSLSVSLPQGEFERGVQDCDSALCVCEGSRRALYRKALCLRELGRLREAYECGTGCLLTAPHDRQVGELAQDLANKLGLKVRKAYISSQVSSVTSDSLSTVGMCPSKIKMPRTISATVNISVTVIFTGGVLNVREGEQ</sequence>
<dbReference type="STRING" id="62062.ENSHHUP00000024636"/>
<proteinExistence type="predicted"/>
<accession>A0A4W5LFP2</accession>